<feature type="transmembrane region" description="Helical" evidence="16">
    <location>
        <begin position="136"/>
        <end position="156"/>
    </location>
</feature>
<feature type="transmembrane region" description="Helical" evidence="16">
    <location>
        <begin position="51"/>
        <end position="69"/>
    </location>
</feature>
<comment type="similarity">
    <text evidence="2 16">Belongs to the complex I subunit 4 family.</text>
</comment>
<keyword evidence="11 16" id="KW-0520">NAD</keyword>
<accession>A0A7R7T1U8</accession>
<feature type="transmembrane region" description="Helical" evidence="16">
    <location>
        <begin position="176"/>
        <end position="194"/>
    </location>
</feature>
<evidence type="ECO:0000256" key="5">
    <source>
        <dbReference type="ARBA" id="ARBA00022448"/>
    </source>
</evidence>
<feature type="transmembrane region" description="Helical" evidence="16">
    <location>
        <begin position="21"/>
        <end position="39"/>
    </location>
</feature>
<evidence type="ECO:0000256" key="15">
    <source>
        <dbReference type="ARBA" id="ARBA00049551"/>
    </source>
</evidence>
<sequence length="436" mass="50727">MLEIMVMNSILLTMKNWYLRLWSVSFIIFFSLFLLNTNFNVSDINFYLQKSNISMILVSLTILISFLMILCSTKPNYKPNLMSFFIILLNLNLILVFSVSSMFMMYFFFEFSLIPTLILILGWGYQPERIQAGMYLILYTFMASMPLFFVLLFLYSNFFNSHMLSMSMYFHSQYNTMIFIMTMLAFLVKLPIYLSHLWLPKAHVEAPLAGSMILAGILLKLGGYGIYQVYFMFSFDMMYLSYLIITLSLWGGLITMFVCYRQNDMKSLIAYSSIGHMSVMLAGLMIFLTWGVKGAIFMMVAHGLCSSALFTLASFNYEKVNSRNMPLIKGMLAFIPSLTFWWFLFCTINMACPPSLNLLSEIMIFPSIFFFSFFLILPMSFMTFMSAVYNMYLYSSINHGMPTKIINPFNGMKSYMNLGLFLHLFPYFLIMKIILF</sequence>
<dbReference type="GO" id="GO:0003954">
    <property type="term" value="F:NADH dehydrogenase activity"/>
    <property type="evidence" value="ECO:0007669"/>
    <property type="project" value="TreeGrafter"/>
</dbReference>
<keyword evidence="14 16" id="KW-0472">Membrane</keyword>
<keyword evidence="5 16" id="KW-0813">Transport</keyword>
<evidence type="ECO:0000256" key="10">
    <source>
        <dbReference type="ARBA" id="ARBA00022989"/>
    </source>
</evidence>
<evidence type="ECO:0000256" key="9">
    <source>
        <dbReference type="ARBA" id="ARBA00022982"/>
    </source>
</evidence>
<geneLocation type="mitochondrion" evidence="18"/>
<dbReference type="PRINTS" id="PR01437">
    <property type="entry name" value="NUOXDRDTASE4"/>
</dbReference>
<gene>
    <name evidence="18" type="primary">ND4</name>
</gene>
<evidence type="ECO:0000256" key="12">
    <source>
        <dbReference type="ARBA" id="ARBA00023075"/>
    </source>
</evidence>
<keyword evidence="10 16" id="KW-1133">Transmembrane helix</keyword>
<dbReference type="AlphaFoldDB" id="A0A7R7T1U8"/>
<dbReference type="GO" id="GO:0031966">
    <property type="term" value="C:mitochondrial membrane"/>
    <property type="evidence" value="ECO:0007669"/>
    <property type="project" value="UniProtKB-SubCell"/>
</dbReference>
<feature type="transmembrane region" description="Helical" evidence="16">
    <location>
        <begin position="415"/>
        <end position="435"/>
    </location>
</feature>
<dbReference type="GO" id="GO:0015990">
    <property type="term" value="P:electron transport coupled proton transport"/>
    <property type="evidence" value="ECO:0007669"/>
    <property type="project" value="TreeGrafter"/>
</dbReference>
<dbReference type="GO" id="GO:0048039">
    <property type="term" value="F:ubiquinone binding"/>
    <property type="evidence" value="ECO:0007669"/>
    <property type="project" value="TreeGrafter"/>
</dbReference>
<keyword evidence="9 16" id="KW-0249">Electron transport</keyword>
<proteinExistence type="inferred from homology"/>
<comment type="catalytic activity">
    <reaction evidence="15 16">
        <text>a ubiquinone + NADH + 5 H(+)(in) = a ubiquinol + NAD(+) + 4 H(+)(out)</text>
        <dbReference type="Rhea" id="RHEA:29091"/>
        <dbReference type="Rhea" id="RHEA-COMP:9565"/>
        <dbReference type="Rhea" id="RHEA-COMP:9566"/>
        <dbReference type="ChEBI" id="CHEBI:15378"/>
        <dbReference type="ChEBI" id="CHEBI:16389"/>
        <dbReference type="ChEBI" id="CHEBI:17976"/>
        <dbReference type="ChEBI" id="CHEBI:57540"/>
        <dbReference type="ChEBI" id="CHEBI:57945"/>
        <dbReference type="EC" id="7.1.1.2"/>
    </reaction>
</comment>
<protein>
    <recommendedName>
        <fullName evidence="4 16">NADH-ubiquinone oxidoreductase chain 4</fullName>
        <ecNumber evidence="3 16">7.1.1.2</ecNumber>
    </recommendedName>
</protein>
<keyword evidence="7 16" id="KW-0812">Transmembrane</keyword>
<feature type="transmembrane region" description="Helical" evidence="16">
    <location>
        <begin position="268"/>
        <end position="290"/>
    </location>
</feature>
<organism evidence="18">
    <name type="scientific">Valvata hokkaidoensis</name>
    <dbReference type="NCBI Taxonomy" id="96458"/>
    <lineage>
        <taxon>Eukaryota</taxon>
        <taxon>Metazoa</taxon>
        <taxon>Spiralia</taxon>
        <taxon>Lophotrochozoa</taxon>
        <taxon>Mollusca</taxon>
        <taxon>Gastropoda</taxon>
        <taxon>Heterobranchia</taxon>
        <taxon>lower Heterobranchia</taxon>
        <taxon>Valvatoidea</taxon>
        <taxon>Valvatidae</taxon>
        <taxon>Valvata</taxon>
    </lineage>
</organism>
<feature type="transmembrane region" description="Helical" evidence="16">
    <location>
        <begin position="206"/>
        <end position="227"/>
    </location>
</feature>
<keyword evidence="8" id="KW-1278">Translocase</keyword>
<feature type="domain" description="NADH:quinone oxidoreductase/Mrp antiporter transmembrane" evidence="17">
    <location>
        <begin position="101"/>
        <end position="385"/>
    </location>
</feature>
<feature type="transmembrane region" description="Helical" evidence="16">
    <location>
        <begin position="105"/>
        <end position="124"/>
    </location>
</feature>
<evidence type="ECO:0000256" key="6">
    <source>
        <dbReference type="ARBA" id="ARBA00022660"/>
    </source>
</evidence>
<dbReference type="EC" id="7.1.1.2" evidence="3 16"/>
<name>A0A7R7T1U8_9GAST</name>
<evidence type="ECO:0000259" key="17">
    <source>
        <dbReference type="Pfam" id="PF00361"/>
    </source>
</evidence>
<dbReference type="PANTHER" id="PTHR43507:SF20">
    <property type="entry name" value="NADH-UBIQUINONE OXIDOREDUCTASE CHAIN 4"/>
    <property type="match status" value="1"/>
</dbReference>
<evidence type="ECO:0000256" key="1">
    <source>
        <dbReference type="ARBA" id="ARBA00004225"/>
    </source>
</evidence>
<evidence type="ECO:0000256" key="3">
    <source>
        <dbReference type="ARBA" id="ARBA00012944"/>
    </source>
</evidence>
<evidence type="ECO:0000256" key="7">
    <source>
        <dbReference type="ARBA" id="ARBA00022692"/>
    </source>
</evidence>
<feature type="transmembrane region" description="Helical" evidence="16">
    <location>
        <begin position="296"/>
        <end position="315"/>
    </location>
</feature>
<keyword evidence="13 16" id="KW-0496">Mitochondrion</keyword>
<evidence type="ECO:0000256" key="4">
    <source>
        <dbReference type="ARBA" id="ARBA00021006"/>
    </source>
</evidence>
<keyword evidence="12 16" id="KW-0830">Ubiquinone</keyword>
<keyword evidence="6 16" id="KW-0679">Respiratory chain</keyword>
<dbReference type="EMBL" id="AB028238">
    <property type="protein sequence ID" value="BCP51378.1"/>
    <property type="molecule type" value="Genomic_DNA"/>
</dbReference>
<feature type="transmembrane region" description="Helical" evidence="16">
    <location>
        <begin position="239"/>
        <end position="261"/>
    </location>
</feature>
<dbReference type="InterPro" id="IPR003918">
    <property type="entry name" value="NADH_UbQ_OxRdtase"/>
</dbReference>
<evidence type="ECO:0000256" key="13">
    <source>
        <dbReference type="ARBA" id="ARBA00023128"/>
    </source>
</evidence>
<evidence type="ECO:0000256" key="16">
    <source>
        <dbReference type="RuleBase" id="RU003297"/>
    </source>
</evidence>
<dbReference type="Pfam" id="PF00361">
    <property type="entry name" value="Proton_antipo_M"/>
    <property type="match status" value="1"/>
</dbReference>
<dbReference type="InterPro" id="IPR001750">
    <property type="entry name" value="ND/Mrp_TM"/>
</dbReference>
<evidence type="ECO:0000313" key="18">
    <source>
        <dbReference type="EMBL" id="BCP51378.1"/>
    </source>
</evidence>
<evidence type="ECO:0000256" key="11">
    <source>
        <dbReference type="ARBA" id="ARBA00023027"/>
    </source>
</evidence>
<evidence type="ECO:0000256" key="8">
    <source>
        <dbReference type="ARBA" id="ARBA00022967"/>
    </source>
</evidence>
<feature type="transmembrane region" description="Helical" evidence="16">
    <location>
        <begin position="327"/>
        <end position="351"/>
    </location>
</feature>
<evidence type="ECO:0000256" key="14">
    <source>
        <dbReference type="ARBA" id="ARBA00023136"/>
    </source>
</evidence>
<dbReference type="GO" id="GO:0008137">
    <property type="term" value="F:NADH dehydrogenase (ubiquinone) activity"/>
    <property type="evidence" value="ECO:0007669"/>
    <property type="project" value="UniProtKB-UniRule"/>
</dbReference>
<dbReference type="GO" id="GO:0042773">
    <property type="term" value="P:ATP synthesis coupled electron transport"/>
    <property type="evidence" value="ECO:0007669"/>
    <property type="project" value="InterPro"/>
</dbReference>
<feature type="transmembrane region" description="Helical" evidence="16">
    <location>
        <begin position="81"/>
        <end position="99"/>
    </location>
</feature>
<comment type="function">
    <text evidence="16">Core subunit of the mitochondrial membrane respiratory chain NADH dehydrogenase (Complex I) which catalyzes electron transfer from NADH through the respiratory chain, using ubiquinone as an electron acceptor. Essential for the catalytic activity and assembly of complex I.</text>
</comment>
<dbReference type="PANTHER" id="PTHR43507">
    <property type="entry name" value="NADH-UBIQUINONE OXIDOREDUCTASE CHAIN 4"/>
    <property type="match status" value="1"/>
</dbReference>
<evidence type="ECO:0000256" key="2">
    <source>
        <dbReference type="ARBA" id="ARBA00009025"/>
    </source>
</evidence>
<comment type="subcellular location">
    <subcellularLocation>
        <location evidence="1 16">Mitochondrion membrane</location>
        <topology evidence="1 16">Multi-pass membrane protein</topology>
    </subcellularLocation>
</comment>
<feature type="transmembrane region" description="Helical" evidence="16">
    <location>
        <begin position="363"/>
        <end position="394"/>
    </location>
</feature>
<reference evidence="18" key="1">
    <citation type="submission" date="1999-06" db="EMBL/GenBank/DDBJ databases">
        <title>Valvata hokkaidoensis mitochondrial genome, complete sequence.</title>
        <authorList>
            <person name="Kurabayashi A."/>
            <person name="Ueshima R."/>
        </authorList>
    </citation>
    <scope>NUCLEOTIDE SEQUENCE</scope>
</reference>